<sequence length="729" mass="83040">MNDAEGLPDDQTGDEIGTEEGRNTKIVQFKEKEKLLRGKGSQSCGGVTNADLEIKDGDILRSSINGIPTIDFSERLRKVLVKDMETTIVVKFFGCNIGYGVLHNRISSLWRPSQPFHLMDVENGYYLVQFQNKENYDLALTQGPWIVFGHYLTVQPWMVDFDPLRHFPSAIMAWIHFPGLPGFLYKKWILEEIENLVGQMDDSLKVINSEADPAVTEDAFSPYMVVECKSRHNQGGKRNHQLKVLEENLACSIFVALNSLDKQSVDLGAKKLRFQEIGFEQEILSRKQKKTSLGQVLGCRLKVVHVNPTFLDSNRHLAVIFKERSEHNSKATVGCANSKFIQDFREYNRDHKPNLTCLIKMRVSGGKVDSIIAKLGVHCSHRVEAVGFSGSIWIGWREFVCMEILKNNSQFVLVRVSGTSFRQLFLVKRWNKEVYDHIFTRKKLLTRKLQSIEIERDKRNLDYLNQVEMEVEGKLENVLHHEELLWRQKARCDCMIAGDGSWNLDLLRLWVSEEVINKIIGVPSPHPSSGLDKIVWGATSTGSFSLKCAYGKIRGGALNLKERIWEVRRGIRNSSACGFCGQDYEDVFYEEVLKISYSWAKQYSLMSKSVVHKSQSCPPTLYTAGSWVRLRTDGSVRLDEGFAATGGFVGDHNDGWIMEFCRYLGYCTVLEAELWGILDGLNFIFDRCFDRVLIQTNSIKAVNSIQEGSSRNSNSGLVRRIHHILPQMK</sequence>
<organism evidence="4 5">
    <name type="scientific">Gossypium gossypioides</name>
    <name type="common">Mexican cotton</name>
    <name type="synonym">Selera gossypioides</name>
    <dbReference type="NCBI Taxonomy" id="34282"/>
    <lineage>
        <taxon>Eukaryota</taxon>
        <taxon>Viridiplantae</taxon>
        <taxon>Streptophyta</taxon>
        <taxon>Embryophyta</taxon>
        <taxon>Tracheophyta</taxon>
        <taxon>Spermatophyta</taxon>
        <taxon>Magnoliopsida</taxon>
        <taxon>eudicotyledons</taxon>
        <taxon>Gunneridae</taxon>
        <taxon>Pentapetalae</taxon>
        <taxon>rosids</taxon>
        <taxon>malvids</taxon>
        <taxon>Malvales</taxon>
        <taxon>Malvaceae</taxon>
        <taxon>Malvoideae</taxon>
        <taxon>Gossypium</taxon>
    </lineage>
</organism>
<evidence type="ECO:0008006" key="6">
    <source>
        <dbReference type="Google" id="ProtNLM"/>
    </source>
</evidence>
<dbReference type="GO" id="GO:0003676">
    <property type="term" value="F:nucleic acid binding"/>
    <property type="evidence" value="ECO:0007669"/>
    <property type="project" value="InterPro"/>
</dbReference>
<dbReference type="InterPro" id="IPR025558">
    <property type="entry name" value="DUF4283"/>
</dbReference>
<dbReference type="Pfam" id="PF13456">
    <property type="entry name" value="RVT_3"/>
    <property type="match status" value="1"/>
</dbReference>
<evidence type="ECO:0000259" key="2">
    <source>
        <dbReference type="Pfam" id="PF13456"/>
    </source>
</evidence>
<dbReference type="GO" id="GO:0004523">
    <property type="term" value="F:RNA-DNA hybrid ribonuclease activity"/>
    <property type="evidence" value="ECO:0007669"/>
    <property type="project" value="InterPro"/>
</dbReference>
<comment type="caution">
    <text evidence="4">The sequence shown here is derived from an EMBL/GenBank/DDBJ whole genome shotgun (WGS) entry which is preliminary data.</text>
</comment>
<dbReference type="EMBL" id="JABEZY010000001">
    <property type="protein sequence ID" value="MBA0732558.1"/>
    <property type="molecule type" value="Genomic_DNA"/>
</dbReference>
<dbReference type="Gene3D" id="3.30.420.10">
    <property type="entry name" value="Ribonuclease H-like superfamily/Ribonuclease H"/>
    <property type="match status" value="1"/>
</dbReference>
<dbReference type="InterPro" id="IPR044730">
    <property type="entry name" value="RNase_H-like_dom_plant"/>
</dbReference>
<dbReference type="InterPro" id="IPR002156">
    <property type="entry name" value="RNaseH_domain"/>
</dbReference>
<dbReference type="PANTHER" id="PTHR31286">
    <property type="entry name" value="GLYCINE-RICH CELL WALL STRUCTURAL PROTEIN 1.8-LIKE"/>
    <property type="match status" value="1"/>
</dbReference>
<dbReference type="CDD" id="cd06222">
    <property type="entry name" value="RNase_H_like"/>
    <property type="match status" value="1"/>
</dbReference>
<dbReference type="OrthoDB" id="973561at2759"/>
<accession>A0A7J9B8E5</accession>
<dbReference type="InterPro" id="IPR012337">
    <property type="entry name" value="RNaseH-like_sf"/>
</dbReference>
<gene>
    <name evidence="4" type="ORF">Gogos_016639</name>
</gene>
<feature type="compositionally biased region" description="Acidic residues" evidence="1">
    <location>
        <begin position="1"/>
        <end position="18"/>
    </location>
</feature>
<evidence type="ECO:0000313" key="5">
    <source>
        <dbReference type="Proteomes" id="UP000593579"/>
    </source>
</evidence>
<proteinExistence type="predicted"/>
<feature type="domain" description="RNase H type-1" evidence="2">
    <location>
        <begin position="632"/>
        <end position="726"/>
    </location>
</feature>
<protein>
    <recommendedName>
        <fullName evidence="6">DUF4283 domain-containing protein</fullName>
    </recommendedName>
</protein>
<dbReference type="SUPFAM" id="SSF53098">
    <property type="entry name" value="Ribonuclease H-like"/>
    <property type="match status" value="1"/>
</dbReference>
<dbReference type="InterPro" id="IPR040256">
    <property type="entry name" value="At4g02000-like"/>
</dbReference>
<evidence type="ECO:0000313" key="4">
    <source>
        <dbReference type="EMBL" id="MBA0732558.1"/>
    </source>
</evidence>
<dbReference type="Proteomes" id="UP000593579">
    <property type="component" value="Unassembled WGS sequence"/>
</dbReference>
<feature type="domain" description="DUF4283" evidence="3">
    <location>
        <begin position="84"/>
        <end position="163"/>
    </location>
</feature>
<feature type="region of interest" description="Disordered" evidence="1">
    <location>
        <begin position="1"/>
        <end position="23"/>
    </location>
</feature>
<reference evidence="4 5" key="1">
    <citation type="journal article" date="2019" name="Genome Biol. Evol.">
        <title>Insights into the evolution of the New World diploid cottons (Gossypium, subgenus Houzingenia) based on genome sequencing.</title>
        <authorList>
            <person name="Grover C.E."/>
            <person name="Arick M.A. 2nd"/>
            <person name="Thrash A."/>
            <person name="Conover J.L."/>
            <person name="Sanders W.S."/>
            <person name="Peterson D.G."/>
            <person name="Frelichowski J.E."/>
            <person name="Scheffler J.A."/>
            <person name="Scheffler B.E."/>
            <person name="Wendel J.F."/>
        </authorList>
    </citation>
    <scope>NUCLEOTIDE SEQUENCE [LARGE SCALE GENOMIC DNA]</scope>
    <source>
        <strain evidence="4">5</strain>
        <tissue evidence="4">Leaf</tissue>
    </source>
</reference>
<evidence type="ECO:0000256" key="1">
    <source>
        <dbReference type="SAM" id="MobiDB-lite"/>
    </source>
</evidence>
<dbReference type="InterPro" id="IPR036397">
    <property type="entry name" value="RNaseH_sf"/>
</dbReference>
<dbReference type="PANTHER" id="PTHR31286:SF173">
    <property type="entry name" value="DUF4283 DOMAIN-CONTAINING PROTEIN"/>
    <property type="match status" value="1"/>
</dbReference>
<keyword evidence="5" id="KW-1185">Reference proteome</keyword>
<dbReference type="Pfam" id="PF14111">
    <property type="entry name" value="DUF4283"/>
    <property type="match status" value="1"/>
</dbReference>
<name>A0A7J9B8E5_GOSGO</name>
<dbReference type="AlphaFoldDB" id="A0A7J9B8E5"/>
<evidence type="ECO:0000259" key="3">
    <source>
        <dbReference type="Pfam" id="PF14111"/>
    </source>
</evidence>